<proteinExistence type="predicted"/>
<evidence type="ECO:0000313" key="1">
    <source>
        <dbReference type="EMBL" id="KUY20862.1"/>
    </source>
</evidence>
<comment type="caution">
    <text evidence="1">The sequence shown here is derived from an EMBL/GenBank/DDBJ whole genome shotgun (WGS) entry which is preliminary data.</text>
</comment>
<dbReference type="EMBL" id="LNOI01000001">
    <property type="protein sequence ID" value="KUY20862.1"/>
    <property type="molecule type" value="Genomic_DNA"/>
</dbReference>
<reference evidence="1 2" key="1">
    <citation type="submission" date="2015-11" db="EMBL/GenBank/DDBJ databases">
        <authorList>
            <person name="Nicholson A.C."/>
            <person name="Humrighouse B.W."/>
            <person name="Graziano J."/>
            <person name="Lasker B."/>
            <person name="Whitney A.M."/>
            <person name="Mcquiston J.R."/>
        </authorList>
    </citation>
    <scope>NUCLEOTIDE SEQUENCE [LARGE SCALE GENOMIC DNA]</scope>
    <source>
        <strain evidence="1 2">G4071</strain>
    </source>
</reference>
<gene>
    <name evidence="1" type="ORF">ATB95_08170</name>
</gene>
<organism evidence="1 2">
    <name type="scientific">Elizabethkingia miricola</name>
    <name type="common">Chryseobacterium miricola</name>
    <dbReference type="NCBI Taxonomy" id="172045"/>
    <lineage>
        <taxon>Bacteria</taxon>
        <taxon>Pseudomonadati</taxon>
        <taxon>Bacteroidota</taxon>
        <taxon>Flavobacteriia</taxon>
        <taxon>Flavobacteriales</taxon>
        <taxon>Weeksellaceae</taxon>
        <taxon>Elizabethkingia</taxon>
    </lineage>
</organism>
<sequence>MKLLRNLKKGKYPRIYEVIPVVNVDIRNRDLSIVYEHHFILGIRIGIATRKLTKEEHQELNNKFL</sequence>
<name>A0ABD4DQ54_ELIMR</name>
<accession>A0ABD4DQ54</accession>
<protein>
    <submittedName>
        <fullName evidence="1">Uncharacterized protein</fullName>
    </submittedName>
</protein>
<dbReference type="AlphaFoldDB" id="A0ABD4DQ54"/>
<dbReference type="Proteomes" id="UP000064412">
    <property type="component" value="Unassembled WGS sequence"/>
</dbReference>
<evidence type="ECO:0000313" key="2">
    <source>
        <dbReference type="Proteomes" id="UP000064412"/>
    </source>
</evidence>